<dbReference type="InterPro" id="IPR039032">
    <property type="entry name" value="Rim-like"/>
</dbReference>
<dbReference type="InterPro" id="IPR035892">
    <property type="entry name" value="C2_domain_sf"/>
</dbReference>
<dbReference type="Pfam" id="PF00168">
    <property type="entry name" value="C2"/>
    <property type="match status" value="2"/>
</dbReference>
<dbReference type="GO" id="GO:0031267">
    <property type="term" value="F:small GTPase binding"/>
    <property type="evidence" value="ECO:0007669"/>
    <property type="project" value="InterPro"/>
</dbReference>
<dbReference type="GO" id="GO:0050806">
    <property type="term" value="P:positive regulation of synaptic transmission"/>
    <property type="evidence" value="ECO:0007669"/>
    <property type="project" value="TreeGrafter"/>
</dbReference>
<dbReference type="SMART" id="SM00239">
    <property type="entry name" value="C2"/>
    <property type="match status" value="2"/>
</dbReference>
<reference evidence="5 6" key="1">
    <citation type="submission" date="2022-05" db="EMBL/GenBank/DDBJ databases">
        <authorList>
            <consortium name="Genoscope - CEA"/>
            <person name="William W."/>
        </authorList>
    </citation>
    <scope>NUCLEOTIDE SEQUENCE [LARGE SCALE GENOMIC DNA]</scope>
</reference>
<accession>A0AAU9Y166</accession>
<keyword evidence="1" id="KW-0770">Synapse</keyword>
<dbReference type="PANTHER" id="PTHR12157:SF24">
    <property type="entry name" value="FIFE, ISOFORM D"/>
    <property type="match status" value="1"/>
</dbReference>
<dbReference type="GO" id="GO:0048788">
    <property type="term" value="C:cytoskeleton of presynaptic active zone"/>
    <property type="evidence" value="ECO:0007669"/>
    <property type="project" value="TreeGrafter"/>
</dbReference>
<evidence type="ECO:0000256" key="3">
    <source>
        <dbReference type="SAM" id="MobiDB-lite"/>
    </source>
</evidence>
<dbReference type="GO" id="GO:0042391">
    <property type="term" value="P:regulation of membrane potential"/>
    <property type="evidence" value="ECO:0007669"/>
    <property type="project" value="TreeGrafter"/>
</dbReference>
<dbReference type="InterPro" id="IPR000008">
    <property type="entry name" value="C2_dom"/>
</dbReference>
<feature type="region of interest" description="Disordered" evidence="3">
    <location>
        <begin position="659"/>
        <end position="687"/>
    </location>
</feature>
<dbReference type="Gene3D" id="2.60.40.150">
    <property type="entry name" value="C2 domain"/>
    <property type="match status" value="2"/>
</dbReference>
<gene>
    <name evidence="5" type="ORF">PMEA_00034004</name>
</gene>
<evidence type="ECO:0000256" key="1">
    <source>
        <dbReference type="ARBA" id="ARBA00023018"/>
    </source>
</evidence>
<dbReference type="PANTHER" id="PTHR12157">
    <property type="entry name" value="REGULATING SYNAPTIC MEMBRANE EXOCYTOSIS PROTEIN"/>
    <property type="match status" value="1"/>
</dbReference>
<protein>
    <recommendedName>
        <fullName evidence="4">C2 domain-containing protein</fullName>
    </recommendedName>
</protein>
<name>A0AAU9Y166_9CNID</name>
<dbReference type="GO" id="GO:0042734">
    <property type="term" value="C:presynaptic membrane"/>
    <property type="evidence" value="ECO:0007669"/>
    <property type="project" value="TreeGrafter"/>
</dbReference>
<dbReference type="AlphaFoldDB" id="A0AAU9Y166"/>
<dbReference type="GO" id="GO:0044325">
    <property type="term" value="F:transmembrane transporter binding"/>
    <property type="evidence" value="ECO:0007669"/>
    <property type="project" value="TreeGrafter"/>
</dbReference>
<dbReference type="SUPFAM" id="SSF49562">
    <property type="entry name" value="C2 domain (Calcium/lipid-binding domain, CaLB)"/>
    <property type="match status" value="2"/>
</dbReference>
<comment type="caution">
    <text evidence="5">The sequence shown here is derived from an EMBL/GenBank/DDBJ whole genome shotgun (WGS) entry which is preliminary data.</text>
</comment>
<comment type="subcellular location">
    <subcellularLocation>
        <location evidence="2">Synapse</location>
    </subcellularLocation>
</comment>
<dbReference type="PROSITE" id="PS50004">
    <property type="entry name" value="C2"/>
    <property type="match status" value="2"/>
</dbReference>
<feature type="domain" description="C2" evidence="4">
    <location>
        <begin position="148"/>
        <end position="277"/>
    </location>
</feature>
<evidence type="ECO:0000313" key="6">
    <source>
        <dbReference type="Proteomes" id="UP001159428"/>
    </source>
</evidence>
<dbReference type="Proteomes" id="UP001159428">
    <property type="component" value="Unassembled WGS sequence"/>
</dbReference>
<dbReference type="EMBL" id="CALNXJ010000082">
    <property type="protein sequence ID" value="CAH3161982.1"/>
    <property type="molecule type" value="Genomic_DNA"/>
</dbReference>
<dbReference type="GO" id="GO:0048791">
    <property type="term" value="P:calcium ion-regulated exocytosis of neurotransmitter"/>
    <property type="evidence" value="ECO:0007669"/>
    <property type="project" value="TreeGrafter"/>
</dbReference>
<sequence length="864" mass="98605">MYHLKRRNVLLPPRRLKSHLSFVIMQPGNHIHDQSVELQSFFNAPFRCELKFKWHFKDDCRFFCFHSSIKSTFLVSEGLLCLYDKKKLYVVACRYGTSLLVFNSTSHSLPTLFRKHSKKDRVNNLFGYLYVVDSIKCWSRWSLAQLTDEDCVFDELHIWHDPHGNNMTVRVLNARGLSLQLRPKQELINPYVLLYLLPNREISSHFRTNTDPETVTPKWDLSFVFSNIPESELPSRTLEVTLWSEVPGDTNIFLGESLIKMTPTLLCSGAQWFDIQDHDEASTFLPVPMRRRHTLSPCLLPPINEGNFRSGSALEVKNDSSPTGLKTANRSISTVNISTCVSQVFISESDGLTMQHRRRRRADSVVTMKAFRPKRNSNFQRMESFRRRFLDSSYKSRSAPTTPSVSIPQSMEDLRKKRAMTRSTDGLKFPLHLSDYFTSLKSAKENAHEIEFKAKEEREGKMRGALRVMKRYPANFRIRLGKLMEKPCQLGVVAEPGASGSTMSEYHDLPGYLSAPTTPNVSTSTEDLRRERSLTNYLQVPRSPGVFSIFKRRNDSQSSQPPLMNYLSYHRPHFTFPKPIHDPQFDYVDEEEVTPEERPSRDAYAGDTEAGELGIGKEDFPLQTSPFTVLLLLFDKKGHLPCLNVMDKWEIPRITVHRDSTGDHTLPASADNAPKQEAEPPAGKKGTLHALRKYSRSLRPRLSRDSAAKLTLYGEDPVKGVVGPGQLRRGSYQGHELGYLRIGLFSSRGSLEVEIIRGVSLLVLGDHPPDTYVKTYLIKDQVRLLKRKTSITRQSVNPVYNCKIKYSGCEVHNSELLVSVWCKQGIFGRKVLLGEVHIALGSLNLSVKQVAWYKLFIESQLSDD</sequence>
<feature type="domain" description="C2" evidence="4">
    <location>
        <begin position="736"/>
        <end position="853"/>
    </location>
</feature>
<evidence type="ECO:0000313" key="5">
    <source>
        <dbReference type="EMBL" id="CAH3161982.1"/>
    </source>
</evidence>
<evidence type="ECO:0000256" key="2">
    <source>
        <dbReference type="ARBA" id="ARBA00034103"/>
    </source>
</evidence>
<keyword evidence="6" id="KW-1185">Reference proteome</keyword>
<proteinExistence type="predicted"/>
<evidence type="ECO:0000259" key="4">
    <source>
        <dbReference type="PROSITE" id="PS50004"/>
    </source>
</evidence>
<organism evidence="5 6">
    <name type="scientific">Pocillopora meandrina</name>
    <dbReference type="NCBI Taxonomy" id="46732"/>
    <lineage>
        <taxon>Eukaryota</taxon>
        <taxon>Metazoa</taxon>
        <taxon>Cnidaria</taxon>
        <taxon>Anthozoa</taxon>
        <taxon>Hexacorallia</taxon>
        <taxon>Scleractinia</taxon>
        <taxon>Astrocoeniina</taxon>
        <taxon>Pocilloporidae</taxon>
        <taxon>Pocillopora</taxon>
    </lineage>
</organism>
<dbReference type="GO" id="GO:0048167">
    <property type="term" value="P:regulation of synaptic plasticity"/>
    <property type="evidence" value="ECO:0007669"/>
    <property type="project" value="TreeGrafter"/>
</dbReference>